<gene>
    <name evidence="2" type="primary">frnE</name>
    <name evidence="2" type="ORF">GCM10011391_06200</name>
</gene>
<evidence type="ECO:0000259" key="1">
    <source>
        <dbReference type="Pfam" id="PF01323"/>
    </source>
</evidence>
<dbReference type="Proteomes" id="UP000628775">
    <property type="component" value="Unassembled WGS sequence"/>
</dbReference>
<evidence type="ECO:0000313" key="2">
    <source>
        <dbReference type="EMBL" id="GGE30356.1"/>
    </source>
</evidence>
<dbReference type="AlphaFoldDB" id="A0A8J2YCD4"/>
<evidence type="ECO:0000313" key="3">
    <source>
        <dbReference type="Proteomes" id="UP000628775"/>
    </source>
</evidence>
<name>A0A8J2YCD4_9BACL</name>
<dbReference type="SUPFAM" id="SSF52833">
    <property type="entry name" value="Thioredoxin-like"/>
    <property type="match status" value="1"/>
</dbReference>
<dbReference type="Pfam" id="PF01323">
    <property type="entry name" value="DSBA"/>
    <property type="match status" value="1"/>
</dbReference>
<dbReference type="CDD" id="cd03024">
    <property type="entry name" value="DsbA_FrnE"/>
    <property type="match status" value="1"/>
</dbReference>
<dbReference type="PANTHER" id="PTHR13887">
    <property type="entry name" value="GLUTATHIONE S-TRANSFERASE KAPPA"/>
    <property type="match status" value="1"/>
</dbReference>
<protein>
    <submittedName>
        <fullName evidence="2">DSBA oxidoreductase</fullName>
    </submittedName>
</protein>
<accession>A0A8J2YCD4</accession>
<comment type="caution">
    <text evidence="2">The sequence shown here is derived from an EMBL/GenBank/DDBJ whole genome shotgun (WGS) entry which is preliminary data.</text>
</comment>
<dbReference type="EMBL" id="BMIR01000002">
    <property type="protein sequence ID" value="GGE30356.1"/>
    <property type="molecule type" value="Genomic_DNA"/>
</dbReference>
<dbReference type="InterPro" id="IPR036249">
    <property type="entry name" value="Thioredoxin-like_sf"/>
</dbReference>
<dbReference type="PANTHER" id="PTHR13887:SF41">
    <property type="entry name" value="THIOREDOXIN SUPERFAMILY PROTEIN"/>
    <property type="match status" value="1"/>
</dbReference>
<dbReference type="RefSeq" id="WP_188689013.1">
    <property type="nucleotide sequence ID" value="NZ_BMIR01000002.1"/>
</dbReference>
<reference evidence="2" key="1">
    <citation type="journal article" date="2014" name="Int. J. Syst. Evol. Microbiol.">
        <title>Complete genome sequence of Corynebacterium casei LMG S-19264T (=DSM 44701T), isolated from a smear-ripened cheese.</title>
        <authorList>
            <consortium name="US DOE Joint Genome Institute (JGI-PGF)"/>
            <person name="Walter F."/>
            <person name="Albersmeier A."/>
            <person name="Kalinowski J."/>
            <person name="Ruckert C."/>
        </authorList>
    </citation>
    <scope>NUCLEOTIDE SEQUENCE</scope>
    <source>
        <strain evidence="2">CGMCC 1.15371</strain>
    </source>
</reference>
<dbReference type="InterPro" id="IPR001853">
    <property type="entry name" value="DSBA-like_thioredoxin_dom"/>
</dbReference>
<keyword evidence="3" id="KW-1185">Reference proteome</keyword>
<reference evidence="2" key="2">
    <citation type="submission" date="2020-09" db="EMBL/GenBank/DDBJ databases">
        <authorList>
            <person name="Sun Q."/>
            <person name="Zhou Y."/>
        </authorList>
    </citation>
    <scope>NUCLEOTIDE SEQUENCE</scope>
    <source>
        <strain evidence="2">CGMCC 1.15371</strain>
    </source>
</reference>
<organism evidence="2 3">
    <name type="scientific">Pullulanibacillus camelliae</name>
    <dbReference type="NCBI Taxonomy" id="1707096"/>
    <lineage>
        <taxon>Bacteria</taxon>
        <taxon>Bacillati</taxon>
        <taxon>Bacillota</taxon>
        <taxon>Bacilli</taxon>
        <taxon>Bacillales</taxon>
        <taxon>Sporolactobacillaceae</taxon>
        <taxon>Pullulanibacillus</taxon>
    </lineage>
</organism>
<sequence>MKIEVWSDFVCPFCYIGKRHLEEALKSLPDVSQVTIDYKSFELDPHSPKDSDGDIHASLAKKFGVSYEQAKAMNDRMTEQAKEAGLTYHFDTMIPTNTFDAHRLMHYAESFGKKAEMTERLLKAYFTDSKHIGDHETLSILAEEVGLNKEDVQAMLTGTDYADVVRQDEQEAQQLNVQGVPFFVINRKYAISGAQPIEVFSNALKKVHQEEQPLMVLNETTDEAICADGSCQIPTKSK</sequence>
<feature type="domain" description="DSBA-like thioredoxin" evidence="1">
    <location>
        <begin position="3"/>
        <end position="205"/>
    </location>
</feature>
<proteinExistence type="predicted"/>
<dbReference type="GO" id="GO:0016491">
    <property type="term" value="F:oxidoreductase activity"/>
    <property type="evidence" value="ECO:0007669"/>
    <property type="project" value="InterPro"/>
</dbReference>
<dbReference type="Gene3D" id="3.40.30.10">
    <property type="entry name" value="Glutaredoxin"/>
    <property type="match status" value="1"/>
</dbReference>